<evidence type="ECO:0000313" key="1">
    <source>
        <dbReference type="EMBL" id="CCM01761.1"/>
    </source>
</evidence>
<dbReference type="Proteomes" id="UP000006352">
    <property type="component" value="Unassembled WGS sequence"/>
</dbReference>
<reference evidence="1 2" key="1">
    <citation type="journal article" date="2012" name="Appl. Environ. Microbiol.">
        <title>Short-read sequencing for genomic analysis of the brown rot fungus Fibroporia radiculosa.</title>
        <authorList>
            <person name="Tang J.D."/>
            <person name="Perkins A.D."/>
            <person name="Sonstegard T.S."/>
            <person name="Schroeder S.G."/>
            <person name="Burgess S.C."/>
            <person name="Diehl S.V."/>
        </authorList>
    </citation>
    <scope>NUCLEOTIDE SEQUENCE [LARGE SCALE GENOMIC DNA]</scope>
    <source>
        <strain evidence="1 2">TFFH 294</strain>
    </source>
</reference>
<accession>J4I9U3</accession>
<sequence>MLAKYGTWLQVARGRPRPASTPRHLYVTIKAAVFLLEWYPHPPKVQPKEYIIPLKTHKLTVFLVASITNTISAVKEDALDALKAKVTQAPKPHVTLSASMDTDEESDFVPNVINLEDFELCRGIRERGRMNGKFEILDQNATVKNALVNWEPVFVQFRDANGQLLPVEVSLPPLLDEDDEEAELAAARKGKRKPPADAA</sequence>
<gene>
    <name evidence="1" type="ORF">FIBRA_03827</name>
</gene>
<proteinExistence type="predicted"/>
<dbReference type="OrthoDB" id="3173670at2759"/>
<dbReference type="EMBL" id="HE797048">
    <property type="protein sequence ID" value="CCM01761.1"/>
    <property type="molecule type" value="Genomic_DNA"/>
</dbReference>
<protein>
    <submittedName>
        <fullName evidence="1">Uncharacterized protein</fullName>
    </submittedName>
</protein>
<dbReference type="HOGENOM" id="CLU_118669_0_0_1"/>
<evidence type="ECO:0000313" key="2">
    <source>
        <dbReference type="Proteomes" id="UP000006352"/>
    </source>
</evidence>
<organism evidence="1 2">
    <name type="scientific">Fibroporia radiculosa</name>
    <dbReference type="NCBI Taxonomy" id="599839"/>
    <lineage>
        <taxon>Eukaryota</taxon>
        <taxon>Fungi</taxon>
        <taxon>Dikarya</taxon>
        <taxon>Basidiomycota</taxon>
        <taxon>Agaricomycotina</taxon>
        <taxon>Agaricomycetes</taxon>
        <taxon>Polyporales</taxon>
        <taxon>Fibroporiaceae</taxon>
        <taxon>Fibroporia</taxon>
    </lineage>
</organism>
<dbReference type="AlphaFoldDB" id="J4I9U3"/>
<name>J4I9U3_9APHY</name>
<keyword evidence="2" id="KW-1185">Reference proteome</keyword>
<dbReference type="GeneID" id="24096672"/>
<dbReference type="RefSeq" id="XP_012181044.1">
    <property type="nucleotide sequence ID" value="XM_012325654.1"/>
</dbReference>
<dbReference type="InParanoid" id="J4I9U3"/>